<dbReference type="EMBL" id="CP001291">
    <property type="protein sequence ID" value="ACK69576.1"/>
    <property type="molecule type" value="Genomic_DNA"/>
</dbReference>
<dbReference type="KEGG" id="cyc:PCC7424_1125"/>
<keyword evidence="1" id="KW-0472">Membrane</keyword>
<dbReference type="HOGENOM" id="CLU_2933679_0_0_3"/>
<dbReference type="Proteomes" id="UP000002384">
    <property type="component" value="Chromosome"/>
</dbReference>
<feature type="transmembrane region" description="Helical" evidence="1">
    <location>
        <begin position="14"/>
        <end position="32"/>
    </location>
</feature>
<evidence type="ECO:0000256" key="1">
    <source>
        <dbReference type="SAM" id="Phobius"/>
    </source>
</evidence>
<keyword evidence="3" id="KW-1185">Reference proteome</keyword>
<dbReference type="AlphaFoldDB" id="B7KJX7"/>
<organism evidence="2 3">
    <name type="scientific">Gloeothece citriformis (strain PCC 7424)</name>
    <name type="common">Cyanothece sp. (strain PCC 7424)</name>
    <dbReference type="NCBI Taxonomy" id="65393"/>
    <lineage>
        <taxon>Bacteria</taxon>
        <taxon>Bacillati</taxon>
        <taxon>Cyanobacteriota</taxon>
        <taxon>Cyanophyceae</taxon>
        <taxon>Oscillatoriophycideae</taxon>
        <taxon>Chroococcales</taxon>
        <taxon>Aphanothecaceae</taxon>
        <taxon>Gloeothece</taxon>
        <taxon>Gloeothece citriformis</taxon>
    </lineage>
</organism>
<dbReference type="STRING" id="65393.PCC7424_1125"/>
<keyword evidence="1" id="KW-1133">Transmembrane helix</keyword>
<keyword evidence="1" id="KW-0812">Transmembrane</keyword>
<evidence type="ECO:0000313" key="2">
    <source>
        <dbReference type="EMBL" id="ACK69576.1"/>
    </source>
</evidence>
<name>B7KJX7_GLOC7</name>
<evidence type="ECO:0000313" key="3">
    <source>
        <dbReference type="Proteomes" id="UP000002384"/>
    </source>
</evidence>
<proteinExistence type="predicted"/>
<reference evidence="3" key="1">
    <citation type="journal article" date="2011" name="MBio">
        <title>Novel metabolic attributes of the genus Cyanothece, comprising a group of unicellular nitrogen-fixing Cyanobacteria.</title>
        <authorList>
            <person name="Bandyopadhyay A."/>
            <person name="Elvitigala T."/>
            <person name="Welsh E."/>
            <person name="Stockel J."/>
            <person name="Liberton M."/>
            <person name="Min H."/>
            <person name="Sherman L.A."/>
            <person name="Pakrasi H.B."/>
        </authorList>
    </citation>
    <scope>NUCLEOTIDE SEQUENCE [LARGE SCALE GENOMIC DNA]</scope>
    <source>
        <strain evidence="3">PCC 7424</strain>
    </source>
</reference>
<gene>
    <name evidence="2" type="ordered locus">PCC7424_1125</name>
</gene>
<protein>
    <submittedName>
        <fullName evidence="2">Uncharacterized protein</fullName>
    </submittedName>
</protein>
<sequence length="60" mass="6856">MMMNLSVSIHKENLQFTLFGVAMLSLSIIMEYRQNRGTYGKSVSSFTLTTQGKFKLICFL</sequence>
<accession>B7KJX7</accession>